<gene>
    <name evidence="1" type="ORF">TSPI_07092</name>
</gene>
<evidence type="ECO:0000313" key="2">
    <source>
        <dbReference type="Proteomes" id="UP001558632"/>
    </source>
</evidence>
<evidence type="ECO:0000313" key="1">
    <source>
        <dbReference type="EMBL" id="KAL1235181.1"/>
    </source>
</evidence>
<protein>
    <submittedName>
        <fullName evidence="1">Aquaporin PIP-type</fullName>
    </submittedName>
</protein>
<proteinExistence type="predicted"/>
<comment type="caution">
    <text evidence="1">The sequence shown here is derived from an EMBL/GenBank/DDBJ whole genome shotgun (WGS) entry which is preliminary data.</text>
</comment>
<keyword evidence="2" id="KW-1185">Reference proteome</keyword>
<organism evidence="1 2">
    <name type="scientific">Trichinella spiralis</name>
    <name type="common">Trichina worm</name>
    <dbReference type="NCBI Taxonomy" id="6334"/>
    <lineage>
        <taxon>Eukaryota</taxon>
        <taxon>Metazoa</taxon>
        <taxon>Ecdysozoa</taxon>
        <taxon>Nematoda</taxon>
        <taxon>Enoplea</taxon>
        <taxon>Dorylaimia</taxon>
        <taxon>Trichinellida</taxon>
        <taxon>Trichinellidae</taxon>
        <taxon>Trichinella</taxon>
    </lineage>
</organism>
<reference evidence="1 2" key="1">
    <citation type="submission" date="2024-07" db="EMBL/GenBank/DDBJ databases">
        <title>Enhanced genomic and transcriptomic resources for Trichinella pseudospiralis and T. spiralis underpin the discovery of pronounced molecular differences between stages and species.</title>
        <authorList>
            <person name="Pasi K.K."/>
            <person name="La Rosa G."/>
            <person name="Gomez-Morales M.A."/>
            <person name="Tosini F."/>
            <person name="Sumanam S."/>
            <person name="Young N.D."/>
            <person name="Chang B.C."/>
            <person name="Robin G.B."/>
        </authorList>
    </citation>
    <scope>NUCLEOTIDE SEQUENCE [LARGE SCALE GENOMIC DNA]</scope>
    <source>
        <strain evidence="1">ISS534</strain>
    </source>
</reference>
<dbReference type="Proteomes" id="UP001558632">
    <property type="component" value="Unassembled WGS sequence"/>
</dbReference>
<accession>A0ABR3KCT3</accession>
<dbReference type="EMBL" id="JBEUSY010000380">
    <property type="protein sequence ID" value="KAL1235181.1"/>
    <property type="molecule type" value="Genomic_DNA"/>
</dbReference>
<name>A0ABR3KCT3_TRISP</name>
<sequence length="94" mass="10612">MYECSILGFLICPLFTQREREREDYNSALWWTDGSIFTLVNCNCSAHLAATSTLDQCTLIFCLLSLSRLPVASVGQLGVAWNYGGKYYTQVLFI</sequence>